<dbReference type="EMBL" id="CAXIEN010000464">
    <property type="protein sequence ID" value="CAL1298562.1"/>
    <property type="molecule type" value="Genomic_DNA"/>
</dbReference>
<dbReference type="PANTHER" id="PTHR10174:SF208">
    <property type="entry name" value="CRAL-TRIO DOMAIN-CONTAINING PROTEIN DDB_G0278031"/>
    <property type="match status" value="1"/>
</dbReference>
<comment type="caution">
    <text evidence="2">The sequence shown here is derived from an EMBL/GenBank/DDBJ whole genome shotgun (WGS) entry which is preliminary data.</text>
</comment>
<dbReference type="PANTHER" id="PTHR10174">
    <property type="entry name" value="ALPHA-TOCOPHEROL TRANSFER PROTEIN-RELATED"/>
    <property type="match status" value="1"/>
</dbReference>
<dbReference type="InterPro" id="IPR001251">
    <property type="entry name" value="CRAL-TRIO_dom"/>
</dbReference>
<reference evidence="2 3" key="1">
    <citation type="submission" date="2024-04" db="EMBL/GenBank/DDBJ databases">
        <authorList>
            <person name="Rising A."/>
            <person name="Reimegard J."/>
            <person name="Sonavane S."/>
            <person name="Akerstrom W."/>
            <person name="Nylinder S."/>
            <person name="Hedman E."/>
            <person name="Kallberg Y."/>
        </authorList>
    </citation>
    <scope>NUCLEOTIDE SEQUENCE [LARGE SCALE GENOMIC DNA]</scope>
</reference>
<organism evidence="2 3">
    <name type="scientific">Larinioides sclopetarius</name>
    <dbReference type="NCBI Taxonomy" id="280406"/>
    <lineage>
        <taxon>Eukaryota</taxon>
        <taxon>Metazoa</taxon>
        <taxon>Ecdysozoa</taxon>
        <taxon>Arthropoda</taxon>
        <taxon>Chelicerata</taxon>
        <taxon>Arachnida</taxon>
        <taxon>Araneae</taxon>
        <taxon>Araneomorphae</taxon>
        <taxon>Entelegynae</taxon>
        <taxon>Araneoidea</taxon>
        <taxon>Araneidae</taxon>
        <taxon>Larinioides</taxon>
    </lineage>
</organism>
<protein>
    <recommendedName>
        <fullName evidence="1">CRAL-TRIO domain-containing protein</fullName>
    </recommendedName>
</protein>
<gene>
    <name evidence="2" type="ORF">LARSCL_LOCUS20893</name>
</gene>
<feature type="domain" description="CRAL-TRIO" evidence="1">
    <location>
        <begin position="22"/>
        <end position="183"/>
    </location>
</feature>
<accession>A0AAV2BRP7</accession>
<evidence type="ECO:0000313" key="2">
    <source>
        <dbReference type="EMBL" id="CAL1298562.1"/>
    </source>
</evidence>
<dbReference type="Proteomes" id="UP001497382">
    <property type="component" value="Unassembled WGS sequence"/>
</dbReference>
<dbReference type="Gene3D" id="3.40.525.10">
    <property type="entry name" value="CRAL-TRIO lipid binding domain"/>
    <property type="match status" value="1"/>
</dbReference>
<evidence type="ECO:0000259" key="1">
    <source>
        <dbReference type="PROSITE" id="PS50191"/>
    </source>
</evidence>
<dbReference type="GO" id="GO:1902936">
    <property type="term" value="F:phosphatidylinositol bisphosphate binding"/>
    <property type="evidence" value="ECO:0007669"/>
    <property type="project" value="TreeGrafter"/>
</dbReference>
<dbReference type="Gene3D" id="1.20.5.1200">
    <property type="entry name" value="Alpha-tocopherol transfer"/>
    <property type="match status" value="1"/>
</dbReference>
<dbReference type="AlphaFoldDB" id="A0AAV2BRP7"/>
<dbReference type="SUPFAM" id="SSF52087">
    <property type="entry name" value="CRAL/TRIO domain"/>
    <property type="match status" value="1"/>
</dbReference>
<dbReference type="GO" id="GO:0016020">
    <property type="term" value="C:membrane"/>
    <property type="evidence" value="ECO:0007669"/>
    <property type="project" value="TreeGrafter"/>
</dbReference>
<dbReference type="InterPro" id="IPR036865">
    <property type="entry name" value="CRAL-TRIO_dom_sf"/>
</dbReference>
<sequence length="207" mass="24397">MILCYLDLRKKHSYLYKRVEIDFTTIPSGQYVTVLPQRHHDGSVIVLYELGKWNPEELSFEDFKKITRLIYYKELRNPVTQVTGFRIIYDFANTGYQHLKYCTPMNMYLLYHASFECVPGKYLELHCINTNYVLSTLLICAKPFLVESVRKILYFHSSVDELLKYFPRSILPIKYGGTLTDYYMADYMKRANEEQGDFPAGGLKNLF</sequence>
<keyword evidence="3" id="KW-1185">Reference proteome</keyword>
<dbReference type="CDD" id="cd00170">
    <property type="entry name" value="SEC14"/>
    <property type="match status" value="1"/>
</dbReference>
<dbReference type="SMART" id="SM00516">
    <property type="entry name" value="SEC14"/>
    <property type="match status" value="1"/>
</dbReference>
<evidence type="ECO:0000313" key="3">
    <source>
        <dbReference type="Proteomes" id="UP001497382"/>
    </source>
</evidence>
<dbReference type="Pfam" id="PF00650">
    <property type="entry name" value="CRAL_TRIO"/>
    <property type="match status" value="1"/>
</dbReference>
<dbReference type="PROSITE" id="PS50191">
    <property type="entry name" value="CRAL_TRIO"/>
    <property type="match status" value="1"/>
</dbReference>
<proteinExistence type="predicted"/>
<name>A0AAV2BRP7_9ARAC</name>
<dbReference type="PRINTS" id="PR00180">
    <property type="entry name" value="CRETINALDHBP"/>
</dbReference>